<protein>
    <recommendedName>
        <fullName evidence="7">Phosphatidylglycerol--prolipoprotein diacylglyceryl transferase</fullName>
        <ecNumber evidence="7">2.5.1.145</ecNumber>
    </recommendedName>
</protein>
<dbReference type="InterPro" id="IPR001640">
    <property type="entry name" value="Lgt"/>
</dbReference>
<feature type="binding site" evidence="7">
    <location>
        <position position="141"/>
    </location>
    <ligand>
        <name>a 1,2-diacyl-sn-glycero-3-phospho-(1'-sn-glycerol)</name>
        <dbReference type="ChEBI" id="CHEBI:64716"/>
    </ligand>
</feature>
<feature type="transmembrane region" description="Helical" evidence="7">
    <location>
        <begin position="126"/>
        <end position="146"/>
    </location>
</feature>
<keyword evidence="2 7" id="KW-1003">Cell membrane</keyword>
<comment type="subcellular location">
    <subcellularLocation>
        <location evidence="7">Cell membrane</location>
        <topology evidence="7">Multi-pass membrane protein</topology>
    </subcellularLocation>
</comment>
<feature type="transmembrane region" description="Helical" evidence="7">
    <location>
        <begin position="98"/>
        <end position="114"/>
    </location>
</feature>
<gene>
    <name evidence="7" type="primary">lgt</name>
    <name evidence="8" type="ORF">BN938_1380</name>
</gene>
<evidence type="ECO:0000256" key="6">
    <source>
        <dbReference type="ARBA" id="ARBA00023136"/>
    </source>
</evidence>
<comment type="function">
    <text evidence="7">Catalyzes the transfer of the diacylglyceryl group from phosphatidylglycerol to the sulfhydryl group of the N-terminal cysteine of a prolipoprotein, the first step in the formation of mature lipoproteins.</text>
</comment>
<keyword evidence="8" id="KW-0328">Glycosyltransferase</keyword>
<dbReference type="PANTHER" id="PTHR30589:SF0">
    <property type="entry name" value="PHOSPHATIDYLGLYCEROL--PROLIPOPROTEIN DIACYLGLYCERYL TRANSFERASE"/>
    <property type="match status" value="1"/>
</dbReference>
<evidence type="ECO:0000313" key="8">
    <source>
        <dbReference type="EMBL" id="CDN31467.1"/>
    </source>
</evidence>
<feature type="transmembrane region" description="Helical" evidence="7">
    <location>
        <begin position="204"/>
        <end position="221"/>
    </location>
</feature>
<evidence type="ECO:0000256" key="1">
    <source>
        <dbReference type="ARBA" id="ARBA00007150"/>
    </source>
</evidence>
<comment type="similarity">
    <text evidence="1 7">Belongs to the Lgt family.</text>
</comment>
<keyword evidence="4 7" id="KW-0812">Transmembrane</keyword>
<dbReference type="AlphaFoldDB" id="A0A060R812"/>
<dbReference type="STRING" id="1433126.BN938_1380"/>
<keyword evidence="8" id="KW-0449">Lipoprotein</keyword>
<evidence type="ECO:0000256" key="7">
    <source>
        <dbReference type="HAMAP-Rule" id="MF_01147"/>
    </source>
</evidence>
<keyword evidence="3 7" id="KW-0808">Transferase</keyword>
<evidence type="ECO:0000256" key="4">
    <source>
        <dbReference type="ARBA" id="ARBA00022692"/>
    </source>
</evidence>
<dbReference type="EMBL" id="HG934468">
    <property type="protein sequence ID" value="CDN31467.1"/>
    <property type="molecule type" value="Genomic_DNA"/>
</dbReference>
<dbReference type="NCBIfam" id="TIGR00544">
    <property type="entry name" value="lgt"/>
    <property type="match status" value="1"/>
</dbReference>
<dbReference type="eggNOG" id="COG0682">
    <property type="taxonomic scope" value="Bacteria"/>
</dbReference>
<dbReference type="GO" id="GO:0008961">
    <property type="term" value="F:phosphatidylglycerol-prolipoprotein diacylglyceryl transferase activity"/>
    <property type="evidence" value="ECO:0007669"/>
    <property type="project" value="UniProtKB-UniRule"/>
</dbReference>
<evidence type="ECO:0000256" key="2">
    <source>
        <dbReference type="ARBA" id="ARBA00022475"/>
    </source>
</evidence>
<proteinExistence type="inferred from homology"/>
<accession>A0A060R812</accession>
<feature type="transmembrane region" description="Helical" evidence="7">
    <location>
        <begin position="241"/>
        <end position="259"/>
    </location>
</feature>
<dbReference type="Pfam" id="PF01790">
    <property type="entry name" value="LGT"/>
    <property type="match status" value="1"/>
</dbReference>
<keyword evidence="5 7" id="KW-1133">Transmembrane helix</keyword>
<dbReference type="PATRIC" id="fig|1433126.3.peg.1364"/>
<evidence type="ECO:0000256" key="3">
    <source>
        <dbReference type="ARBA" id="ARBA00022679"/>
    </source>
</evidence>
<evidence type="ECO:0000313" key="9">
    <source>
        <dbReference type="Proteomes" id="UP000027616"/>
    </source>
</evidence>
<dbReference type="GO" id="GO:0005886">
    <property type="term" value="C:plasma membrane"/>
    <property type="evidence" value="ECO:0007669"/>
    <property type="project" value="UniProtKB-SubCell"/>
</dbReference>
<sequence length="268" mass="30435">MTLSAIVWDLDPIAFSIGSLSIGYYGLMWALAFLVDSWLFSKMCKREGVAKDADTSAFYYLIIATVVGARFGHCLFYDPGYFLTHPWAIITEIREGGLASHGAAVGLLIGIWLWSRKWKMPYMWMLDRIAVLVPIAGALVRLGNFFNSEIYGTATELPWGVIFVRARETAPMHPTQLYEMVAYLLIFALMAHLYWRTKVSDRRGVMFGSFLILLFGARFFIELIKNTQEKWEADMLLNMGQLLSIPFVIAGVVILVIALKRKPQPYKL</sequence>
<evidence type="ECO:0000256" key="5">
    <source>
        <dbReference type="ARBA" id="ARBA00022989"/>
    </source>
</evidence>
<dbReference type="UniPathway" id="UPA00664"/>
<dbReference type="Proteomes" id="UP000027616">
    <property type="component" value="Chromosome I"/>
</dbReference>
<reference evidence="8 9" key="1">
    <citation type="journal article" date="2015" name="Genome Announc.">
        <title>Complete Genome Sequence of the Novel Leech Symbiont Mucinivorans hirudinis M3T.</title>
        <authorList>
            <person name="Nelson M.C."/>
            <person name="Bomar L."/>
            <person name="Graf J."/>
        </authorList>
    </citation>
    <scope>NUCLEOTIDE SEQUENCE [LARGE SCALE GENOMIC DNA]</scope>
    <source>
        <strain evidence="9">M3</strain>
    </source>
</reference>
<dbReference type="EC" id="2.5.1.145" evidence="7"/>
<dbReference type="HOGENOM" id="CLU_013386_1_0_10"/>
<comment type="pathway">
    <text evidence="7">Protein modification; lipoprotein biosynthesis (diacylglyceryl transfer).</text>
</comment>
<dbReference type="KEGG" id="rbc:BN938_1380"/>
<dbReference type="HAMAP" id="MF_01147">
    <property type="entry name" value="Lgt"/>
    <property type="match status" value="1"/>
</dbReference>
<dbReference type="OrthoDB" id="871140at2"/>
<name>A0A060R812_9BACT</name>
<keyword evidence="9" id="KW-1185">Reference proteome</keyword>
<comment type="catalytic activity">
    <reaction evidence="7">
        <text>L-cysteinyl-[prolipoprotein] + a 1,2-diacyl-sn-glycero-3-phospho-(1'-sn-glycerol) = an S-1,2-diacyl-sn-glyceryl-L-cysteinyl-[prolipoprotein] + sn-glycerol 1-phosphate + H(+)</text>
        <dbReference type="Rhea" id="RHEA:56712"/>
        <dbReference type="Rhea" id="RHEA-COMP:14679"/>
        <dbReference type="Rhea" id="RHEA-COMP:14680"/>
        <dbReference type="ChEBI" id="CHEBI:15378"/>
        <dbReference type="ChEBI" id="CHEBI:29950"/>
        <dbReference type="ChEBI" id="CHEBI:57685"/>
        <dbReference type="ChEBI" id="CHEBI:64716"/>
        <dbReference type="ChEBI" id="CHEBI:140658"/>
        <dbReference type="EC" id="2.5.1.145"/>
    </reaction>
</comment>
<dbReference type="GO" id="GO:0042158">
    <property type="term" value="P:lipoprotein biosynthetic process"/>
    <property type="evidence" value="ECO:0007669"/>
    <property type="project" value="UniProtKB-UniRule"/>
</dbReference>
<feature type="transmembrane region" description="Helical" evidence="7">
    <location>
        <begin position="12"/>
        <end position="36"/>
    </location>
</feature>
<keyword evidence="6 7" id="KW-0472">Membrane</keyword>
<organism evidence="8 9">
    <name type="scientific">Mucinivorans hirudinis</name>
    <dbReference type="NCBI Taxonomy" id="1433126"/>
    <lineage>
        <taxon>Bacteria</taxon>
        <taxon>Pseudomonadati</taxon>
        <taxon>Bacteroidota</taxon>
        <taxon>Bacteroidia</taxon>
        <taxon>Bacteroidales</taxon>
        <taxon>Rikenellaceae</taxon>
        <taxon>Mucinivorans</taxon>
    </lineage>
</organism>
<feature type="transmembrane region" description="Helical" evidence="7">
    <location>
        <begin position="177"/>
        <end position="195"/>
    </location>
</feature>
<feature type="transmembrane region" description="Helical" evidence="7">
    <location>
        <begin position="57"/>
        <end position="78"/>
    </location>
</feature>
<dbReference type="PANTHER" id="PTHR30589">
    <property type="entry name" value="PROLIPOPROTEIN DIACYLGLYCERYL TRANSFERASE"/>
    <property type="match status" value="1"/>
</dbReference>